<feature type="compositionally biased region" description="Polar residues" evidence="3">
    <location>
        <begin position="658"/>
        <end position="669"/>
    </location>
</feature>
<dbReference type="InterPro" id="IPR043129">
    <property type="entry name" value="ATPase_NBD"/>
</dbReference>
<evidence type="ECO:0000313" key="4">
    <source>
        <dbReference type="EMBL" id="KAK8889257.1"/>
    </source>
</evidence>
<dbReference type="PROSITE" id="PS01036">
    <property type="entry name" value="HSP70_3"/>
    <property type="match status" value="1"/>
</dbReference>
<keyword evidence="5" id="KW-1185">Reference proteome</keyword>
<evidence type="ECO:0000313" key="5">
    <source>
        <dbReference type="Proteomes" id="UP001470230"/>
    </source>
</evidence>
<comment type="caution">
    <text evidence="4">The sequence shown here is derived from an EMBL/GenBank/DDBJ whole genome shotgun (WGS) entry which is preliminary data.</text>
</comment>
<dbReference type="Gene3D" id="3.30.420.40">
    <property type="match status" value="2"/>
</dbReference>
<dbReference type="Gene3D" id="3.30.30.30">
    <property type="match status" value="1"/>
</dbReference>
<dbReference type="Pfam" id="PF00012">
    <property type="entry name" value="HSP70"/>
    <property type="match status" value="1"/>
</dbReference>
<dbReference type="Proteomes" id="UP001470230">
    <property type="component" value="Unassembled WGS sequence"/>
</dbReference>
<dbReference type="PANTHER" id="PTHR19375">
    <property type="entry name" value="HEAT SHOCK PROTEIN 70KDA"/>
    <property type="match status" value="1"/>
</dbReference>
<dbReference type="SUPFAM" id="SSF53067">
    <property type="entry name" value="Actin-like ATPase domain"/>
    <property type="match status" value="2"/>
</dbReference>
<feature type="region of interest" description="Disordered" evidence="3">
    <location>
        <begin position="656"/>
        <end position="692"/>
    </location>
</feature>
<gene>
    <name evidence="4" type="ORF">M9Y10_034003</name>
</gene>
<evidence type="ECO:0000256" key="2">
    <source>
        <dbReference type="ARBA" id="ARBA00022840"/>
    </source>
</evidence>
<dbReference type="PROSITE" id="PS00297">
    <property type="entry name" value="HSP70_1"/>
    <property type="match status" value="1"/>
</dbReference>
<dbReference type="Gene3D" id="3.90.640.10">
    <property type="entry name" value="Actin, Chain A, domain 4"/>
    <property type="match status" value="1"/>
</dbReference>
<reference evidence="4 5" key="1">
    <citation type="submission" date="2024-04" db="EMBL/GenBank/DDBJ databases">
        <title>Tritrichomonas musculus Genome.</title>
        <authorList>
            <person name="Alves-Ferreira E."/>
            <person name="Grigg M."/>
            <person name="Lorenzi H."/>
            <person name="Galac M."/>
        </authorList>
    </citation>
    <scope>NUCLEOTIDE SEQUENCE [LARGE SCALE GENOMIC DNA]</scope>
    <source>
        <strain evidence="4 5">EAF2021</strain>
    </source>
</reference>
<accession>A0ABR2KEE3</accession>
<keyword evidence="2" id="KW-0067">ATP-binding</keyword>
<name>A0ABR2KEE3_9EUKA</name>
<evidence type="ECO:0000256" key="1">
    <source>
        <dbReference type="ARBA" id="ARBA00022741"/>
    </source>
</evidence>
<dbReference type="EMBL" id="JAPFFF010000005">
    <property type="protein sequence ID" value="KAK8889257.1"/>
    <property type="molecule type" value="Genomic_DNA"/>
</dbReference>
<feature type="compositionally biased region" description="Basic and acidic residues" evidence="3">
    <location>
        <begin position="671"/>
        <end position="687"/>
    </location>
</feature>
<dbReference type="PRINTS" id="PR00301">
    <property type="entry name" value="HEATSHOCK70"/>
</dbReference>
<dbReference type="InterPro" id="IPR013126">
    <property type="entry name" value="Hsp_70_fam"/>
</dbReference>
<sequence length="824" mass="95767">MQKELDQLLYAQIDCLRSNIDELNQILIDLSKCERSYQMNKIIDNIEKNQTEFTKNINEHQKYMKNFIEIYKMKKANITSKAISHQQQSFNPILGIDLGTSNSIVGYYRLNSRKRGELNIVSYMENSQSIPSVVCIVNDKIYVGKNAIEMSIKYPKNLIYDTKRMLGKKYDDPLIQKYKKSWTFDIVPSKEREILIKVDNKYYEPYQISGMILIELMNLANSQLDDQTNQAIITIPAYFSKEQIDDTKKAAKYANIELIELLKEPLAATYCYGYRTNNNLTSANSRDILIYDFGGGTLDVSYVEVKGSSFKILAADGDPNLGGQDFTNSIYEIISPKLDNYCHTGWRQNSYFIKKVKEICEDAKIKLSSLNEYEIYFDIQKDVARYRNTPFEYVLKKEEFQEKTKSLFDRCMNPVKKVLNEVKKKKSFINIESLVLVGGSSYLPMILDKLSELTHKKANRGVSAFDAVAFGACVIGGHYIQQKMIELNQKSDKTDEKDMFLLKMEVINHQSSNEIPVTATIGIVKYKKDTIKENKWLDYYEGVIEEGFDIPYSKEILIYNNNVKIDPKNKQNIEIPVYKSLNESKTIIGKIIYKIPSKDIRLQDAPLLKIRLTQDKNGISYAYKRPDEEKYSKTEILPDIGNSLVKDDTINELKETQNQEQRYSSISSKRNSHEDVEIMKPHSESTRNDNTMPLRIVPSDIEIYTINDNSNPMLYGKFEKGDHFPCKPINFTISGSDLNIQRDQKQINIHLYLVKNEKDRFDLPVIELPITSNDRNIRQKLLSWNFEFKWDSLGFRCNYKKNYDNNQLKNLPINNNELQKFLYQ</sequence>
<proteinExistence type="predicted"/>
<protein>
    <submittedName>
        <fullName evidence="4">Heat shock protein ssb1</fullName>
    </submittedName>
</protein>
<keyword evidence="4" id="KW-0346">Stress response</keyword>
<keyword evidence="1" id="KW-0547">Nucleotide-binding</keyword>
<organism evidence="4 5">
    <name type="scientific">Tritrichomonas musculus</name>
    <dbReference type="NCBI Taxonomy" id="1915356"/>
    <lineage>
        <taxon>Eukaryota</taxon>
        <taxon>Metamonada</taxon>
        <taxon>Parabasalia</taxon>
        <taxon>Tritrichomonadida</taxon>
        <taxon>Tritrichomonadidae</taxon>
        <taxon>Tritrichomonas</taxon>
    </lineage>
</organism>
<evidence type="ECO:0000256" key="3">
    <source>
        <dbReference type="SAM" id="MobiDB-lite"/>
    </source>
</evidence>
<dbReference type="InterPro" id="IPR018181">
    <property type="entry name" value="Heat_shock_70_CS"/>
</dbReference>